<dbReference type="SUPFAM" id="SSF51735">
    <property type="entry name" value="NAD(P)-binding Rossmann-fold domains"/>
    <property type="match status" value="1"/>
</dbReference>
<evidence type="ECO:0000259" key="4">
    <source>
        <dbReference type="SMART" id="SM00822"/>
    </source>
</evidence>
<dbReference type="InterPro" id="IPR002347">
    <property type="entry name" value="SDR_fam"/>
</dbReference>
<comment type="caution">
    <text evidence="5">The sequence shown here is derived from an EMBL/GenBank/DDBJ whole genome shotgun (WGS) entry which is preliminary data.</text>
</comment>
<dbReference type="GO" id="GO:0032787">
    <property type="term" value="P:monocarboxylic acid metabolic process"/>
    <property type="evidence" value="ECO:0007669"/>
    <property type="project" value="UniProtKB-ARBA"/>
</dbReference>
<dbReference type="PRINTS" id="PR00080">
    <property type="entry name" value="SDRFAMILY"/>
</dbReference>
<dbReference type="Gene3D" id="3.40.50.720">
    <property type="entry name" value="NAD(P)-binding Rossmann-like Domain"/>
    <property type="match status" value="1"/>
</dbReference>
<dbReference type="InterPro" id="IPR057326">
    <property type="entry name" value="KR_dom"/>
</dbReference>
<evidence type="ECO:0000256" key="1">
    <source>
        <dbReference type="ARBA" id="ARBA00006484"/>
    </source>
</evidence>
<accession>A0AAE2ZGN1</accession>
<dbReference type="SMART" id="SM00822">
    <property type="entry name" value="PKS_KR"/>
    <property type="match status" value="1"/>
</dbReference>
<comment type="similarity">
    <text evidence="1 3">Belongs to the short-chain dehydrogenases/reductases (SDR) family.</text>
</comment>
<protein>
    <submittedName>
        <fullName evidence="5">SDR family oxidoreductase</fullName>
    </submittedName>
</protein>
<organism evidence="5 6">
    <name type="scientific">Flavimaribacter sediminis</name>
    <dbReference type="NCBI Taxonomy" id="2865987"/>
    <lineage>
        <taxon>Bacteria</taxon>
        <taxon>Pseudomonadati</taxon>
        <taxon>Pseudomonadota</taxon>
        <taxon>Alphaproteobacteria</taxon>
        <taxon>Hyphomicrobiales</taxon>
        <taxon>Rhizobiaceae</taxon>
        <taxon>Flavimaribacter</taxon>
    </lineage>
</organism>
<evidence type="ECO:0000256" key="3">
    <source>
        <dbReference type="RuleBase" id="RU000363"/>
    </source>
</evidence>
<sequence length="270" mass="27656">MKGKVAIVTGAGGGIGADVSSALAEAGYVIAANDINAEAAQRCVALLQGRGFEATAYPVDIGDPVAVDAMVAQIEEDLGPVTALVNNAGVPGPFSLLVDMDNDVWDRTLKVHLSGSFYLIRATARRMIVRRKGHIVNIASVAGMRGVVGSAEYGAAKAGVMNLTMTAAKELAPFGITANAVAPSMVGTTINTELHAKGSRFISSALEGTPDGSLVAPERIAALVAFLCSDAAEHINGVTIPIDGGASIEMASDGYMRRSLVKRSATCGEV</sequence>
<gene>
    <name evidence="5" type="ORF">K1W69_03510</name>
</gene>
<keyword evidence="2" id="KW-0560">Oxidoreductase</keyword>
<dbReference type="EMBL" id="JAICBX010000001">
    <property type="protein sequence ID" value="MBW8636244.1"/>
    <property type="molecule type" value="Genomic_DNA"/>
</dbReference>
<dbReference type="PANTHER" id="PTHR42879">
    <property type="entry name" value="3-OXOACYL-(ACYL-CARRIER-PROTEIN) REDUCTASE"/>
    <property type="match status" value="1"/>
</dbReference>
<dbReference type="AlphaFoldDB" id="A0AAE2ZGN1"/>
<dbReference type="InterPro" id="IPR050259">
    <property type="entry name" value="SDR"/>
</dbReference>
<dbReference type="GO" id="GO:0016491">
    <property type="term" value="F:oxidoreductase activity"/>
    <property type="evidence" value="ECO:0007669"/>
    <property type="project" value="UniProtKB-KW"/>
</dbReference>
<dbReference type="PRINTS" id="PR00081">
    <property type="entry name" value="GDHRDH"/>
</dbReference>
<dbReference type="PANTHER" id="PTHR42879:SF2">
    <property type="entry name" value="3-OXOACYL-[ACYL-CARRIER-PROTEIN] REDUCTASE FABG"/>
    <property type="match status" value="1"/>
</dbReference>
<dbReference type="Proteomes" id="UP001196509">
    <property type="component" value="Unassembled WGS sequence"/>
</dbReference>
<dbReference type="RefSeq" id="WP_220226944.1">
    <property type="nucleotide sequence ID" value="NZ_JAICBX010000001.1"/>
</dbReference>
<evidence type="ECO:0000256" key="2">
    <source>
        <dbReference type="ARBA" id="ARBA00023002"/>
    </source>
</evidence>
<dbReference type="InterPro" id="IPR036291">
    <property type="entry name" value="NAD(P)-bd_dom_sf"/>
</dbReference>
<dbReference type="PROSITE" id="PS00061">
    <property type="entry name" value="ADH_SHORT"/>
    <property type="match status" value="1"/>
</dbReference>
<proteinExistence type="inferred from homology"/>
<dbReference type="FunFam" id="3.40.50.720:FF:000173">
    <property type="entry name" value="3-oxoacyl-[acyl-carrier protein] reductase"/>
    <property type="match status" value="1"/>
</dbReference>
<dbReference type="InterPro" id="IPR020904">
    <property type="entry name" value="Sc_DH/Rdtase_CS"/>
</dbReference>
<reference evidence="5" key="1">
    <citation type="submission" date="2021-08" db="EMBL/GenBank/DDBJ databases">
        <title>Hoeflea bacterium WL0058 sp. nov., isolated from the sediment.</title>
        <authorList>
            <person name="Wang L."/>
            <person name="Zhang D."/>
        </authorList>
    </citation>
    <scope>NUCLEOTIDE SEQUENCE</scope>
    <source>
        <strain evidence="5">WL0058</strain>
    </source>
</reference>
<keyword evidence="6" id="KW-1185">Reference proteome</keyword>
<feature type="domain" description="Ketoreductase" evidence="4">
    <location>
        <begin position="4"/>
        <end position="184"/>
    </location>
</feature>
<evidence type="ECO:0000313" key="6">
    <source>
        <dbReference type="Proteomes" id="UP001196509"/>
    </source>
</evidence>
<dbReference type="Pfam" id="PF00106">
    <property type="entry name" value="adh_short"/>
    <property type="match status" value="1"/>
</dbReference>
<name>A0AAE2ZGN1_9HYPH</name>
<evidence type="ECO:0000313" key="5">
    <source>
        <dbReference type="EMBL" id="MBW8636244.1"/>
    </source>
</evidence>